<organism evidence="1 2">
    <name type="scientific">Comamonas kerstersii</name>
    <dbReference type="NCBI Taxonomy" id="225992"/>
    <lineage>
        <taxon>Bacteria</taxon>
        <taxon>Pseudomonadati</taxon>
        <taxon>Pseudomonadota</taxon>
        <taxon>Betaproteobacteria</taxon>
        <taxon>Burkholderiales</taxon>
        <taxon>Comamonadaceae</taxon>
        <taxon>Comamonas</taxon>
    </lineage>
</organism>
<protein>
    <submittedName>
        <fullName evidence="1">Uncharacterized protein</fullName>
    </submittedName>
</protein>
<dbReference type="AlphaFoldDB" id="A0A0W7YS77"/>
<dbReference type="Proteomes" id="UP000053300">
    <property type="component" value="Unassembled WGS sequence"/>
</dbReference>
<evidence type="ECO:0000313" key="1">
    <source>
        <dbReference type="EMBL" id="KUF37952.1"/>
    </source>
</evidence>
<sequence>MISTAAIDKAHACRPFTEEETATAHALTALAWQALQDGTGTEDDFDRVAKVINMAKIRALEISTWLADELEKAQDAMTACKARYDKHGRFGFTGPELLVMRDAMAYQVEIVNASSLEQMRRAYRVMRSTLIKQAQERAKQGLPPMPDELRV</sequence>
<name>A0A0W7YS77_9BURK</name>
<evidence type="ECO:0000313" key="2">
    <source>
        <dbReference type="Proteomes" id="UP000053300"/>
    </source>
</evidence>
<proteinExistence type="predicted"/>
<keyword evidence="2" id="KW-1185">Reference proteome</keyword>
<comment type="caution">
    <text evidence="1">The sequence shown here is derived from an EMBL/GenBank/DDBJ whole genome shotgun (WGS) entry which is preliminary data.</text>
</comment>
<dbReference type="EMBL" id="LPXH01000041">
    <property type="protein sequence ID" value="KUF37952.1"/>
    <property type="molecule type" value="Genomic_DNA"/>
</dbReference>
<gene>
    <name evidence="1" type="ORF">AS359_04380</name>
</gene>
<accession>A0A0W7YS77</accession>
<reference evidence="1 2" key="1">
    <citation type="submission" date="2015-12" db="EMBL/GenBank/DDBJ databases">
        <title>Complete genome sequence of a multi-drug resistant strain Acidovorax sp. 12322-1.</title>
        <authorList>
            <person name="Ming D."/>
            <person name="Wang M."/>
            <person name="Hu S."/>
            <person name="Zhou Y."/>
            <person name="Jiang T."/>
        </authorList>
    </citation>
    <scope>NUCLEOTIDE SEQUENCE [LARGE SCALE GENOMIC DNA]</scope>
    <source>
        <strain evidence="1 2">12322-1</strain>
    </source>
</reference>